<comment type="function">
    <text evidence="5">Key component of the ribosome quality control system (RQC), a ribosome-associated complex that mediates the extraction of incompletely synthesized nascent chains from stalled ribosomes and their subsequent degradation. RqcH recruits Ala-charged tRNA, and with RqcP directs the elongation of stalled nascent chains on 50S ribosomal subunits, leading to non-templated C-terminal alanine extensions (Ala tail). The Ala tail promotes nascent chain degradation. May add between 1 and at least 8 Ala residues. Binds to stalled 50S ribosomal subunits.</text>
</comment>
<proteinExistence type="inferred from homology"/>
<dbReference type="GO" id="GO:0072344">
    <property type="term" value="P:rescue of stalled ribosome"/>
    <property type="evidence" value="ECO:0007669"/>
    <property type="project" value="UniProtKB-UniRule"/>
</dbReference>
<reference evidence="7 8" key="1">
    <citation type="journal article" date="2015" name="Genome Announc.">
        <title>Expanding the biotechnology potential of lactobacilli through comparative genomics of 213 strains and associated genera.</title>
        <authorList>
            <person name="Sun Z."/>
            <person name="Harris H.M."/>
            <person name="McCann A."/>
            <person name="Guo C."/>
            <person name="Argimon S."/>
            <person name="Zhang W."/>
            <person name="Yang X."/>
            <person name="Jeffery I.B."/>
            <person name="Cooney J.C."/>
            <person name="Kagawa T.F."/>
            <person name="Liu W."/>
            <person name="Song Y."/>
            <person name="Salvetti E."/>
            <person name="Wrobel A."/>
            <person name="Rasinkangas P."/>
            <person name="Parkhill J."/>
            <person name="Rea M.C."/>
            <person name="O'Sullivan O."/>
            <person name="Ritari J."/>
            <person name="Douillard F.P."/>
            <person name="Paul Ross R."/>
            <person name="Yang R."/>
            <person name="Briner A.E."/>
            <person name="Felis G.E."/>
            <person name="de Vos W.M."/>
            <person name="Barrangou R."/>
            <person name="Klaenhammer T.R."/>
            <person name="Caufield P.W."/>
            <person name="Cui Y."/>
            <person name="Zhang H."/>
            <person name="O'Toole P.W."/>
        </authorList>
    </citation>
    <scope>NUCLEOTIDE SEQUENCE [LARGE SCALE GENOMIC DNA]</scope>
    <source>
        <strain evidence="7 8">DSM 20003</strain>
    </source>
</reference>
<keyword evidence="8" id="KW-1185">Reference proteome</keyword>
<dbReference type="EMBL" id="AZDA01000093">
    <property type="protein sequence ID" value="KRK34289.1"/>
    <property type="molecule type" value="Genomic_DNA"/>
</dbReference>
<evidence type="ECO:0000256" key="2">
    <source>
        <dbReference type="ARBA" id="ARBA00022730"/>
    </source>
</evidence>
<keyword evidence="1 5" id="KW-0820">tRNA-binding</keyword>
<dbReference type="PANTHER" id="PTHR15239">
    <property type="entry name" value="NUCLEAR EXPORT MEDIATOR FACTOR NEMF"/>
    <property type="match status" value="1"/>
</dbReference>
<keyword evidence="4 5" id="KW-0648">Protein biosynthesis</keyword>
<evidence type="ECO:0000313" key="7">
    <source>
        <dbReference type="EMBL" id="KRK34289.1"/>
    </source>
</evidence>
<dbReference type="PATRIC" id="fig|1423726.3.peg.879"/>
<dbReference type="GO" id="GO:0019843">
    <property type="term" value="F:rRNA binding"/>
    <property type="evidence" value="ECO:0007669"/>
    <property type="project" value="UniProtKB-UniRule"/>
</dbReference>
<dbReference type="Proteomes" id="UP000051461">
    <property type="component" value="Unassembled WGS sequence"/>
</dbReference>
<evidence type="ECO:0000256" key="5">
    <source>
        <dbReference type="HAMAP-Rule" id="MF_00844"/>
    </source>
</evidence>
<dbReference type="Pfam" id="PF05833">
    <property type="entry name" value="NFACT_N"/>
    <property type="match status" value="1"/>
</dbReference>
<evidence type="ECO:0000256" key="4">
    <source>
        <dbReference type="ARBA" id="ARBA00022917"/>
    </source>
</evidence>
<dbReference type="InterPro" id="IPR051608">
    <property type="entry name" value="RQC_Subunit_NEMF"/>
</dbReference>
<feature type="domain" description="NFACT RNA-binding" evidence="6">
    <location>
        <begin position="440"/>
        <end position="528"/>
    </location>
</feature>
<comment type="subunit">
    <text evidence="5">Associates with stalled 50S ribosomal subunits. Binds to RqcP.</text>
</comment>
<name>A0A0R1GR30_9LACO</name>
<dbReference type="InterPro" id="IPR008532">
    <property type="entry name" value="NFACT_RNA-bd"/>
</dbReference>
<evidence type="ECO:0000259" key="6">
    <source>
        <dbReference type="Pfam" id="PF05670"/>
    </source>
</evidence>
<dbReference type="HAMAP" id="MF_00844_B">
    <property type="entry name" value="RqcH_B"/>
    <property type="match status" value="1"/>
</dbReference>
<evidence type="ECO:0000256" key="1">
    <source>
        <dbReference type="ARBA" id="ARBA00022555"/>
    </source>
</evidence>
<comment type="caution">
    <text evidence="7">The sequence shown here is derived from an EMBL/GenBank/DDBJ whole genome shotgun (WGS) entry which is preliminary data.</text>
</comment>
<dbReference type="PANTHER" id="PTHR15239:SF6">
    <property type="entry name" value="RIBOSOME QUALITY CONTROL COMPLEX SUBUNIT NEMF"/>
    <property type="match status" value="1"/>
</dbReference>
<protein>
    <recommendedName>
        <fullName evidence="5">Rqc2 homolog RqcH</fullName>
        <shortName evidence="5">RqcH</shortName>
    </recommendedName>
</protein>
<keyword evidence="3 5" id="KW-0694">RNA-binding</keyword>
<dbReference type="GO" id="GO:0043023">
    <property type="term" value="F:ribosomal large subunit binding"/>
    <property type="evidence" value="ECO:0007669"/>
    <property type="project" value="UniProtKB-UniRule"/>
</dbReference>
<dbReference type="Pfam" id="PF05670">
    <property type="entry name" value="NFACT-R_1"/>
    <property type="match status" value="1"/>
</dbReference>
<dbReference type="AlphaFoldDB" id="A0A0R1GR30"/>
<organism evidence="7 8">
    <name type="scientific">Loigolactobacillus bifermentans DSM 20003</name>
    <dbReference type="NCBI Taxonomy" id="1423726"/>
    <lineage>
        <taxon>Bacteria</taxon>
        <taxon>Bacillati</taxon>
        <taxon>Bacillota</taxon>
        <taxon>Bacilli</taxon>
        <taxon>Lactobacillales</taxon>
        <taxon>Lactobacillaceae</taxon>
        <taxon>Loigolactobacillus</taxon>
    </lineage>
</organism>
<dbReference type="STRING" id="1423726.FC07_GL000855"/>
<dbReference type="Gene3D" id="3.40.970.40">
    <property type="entry name" value="fibrinogen binding protein from staphylococcus aureus domain like"/>
    <property type="match status" value="1"/>
</dbReference>
<comment type="similarity">
    <text evidence="5">Belongs to the NEMF family.</text>
</comment>
<accession>A0A0R1GR30</accession>
<gene>
    <name evidence="5" type="primary">rqcH</name>
    <name evidence="7" type="ORF">FC07_GL000855</name>
</gene>
<evidence type="ECO:0000256" key="3">
    <source>
        <dbReference type="ARBA" id="ARBA00022884"/>
    </source>
</evidence>
<dbReference type="Gene3D" id="2.30.310.10">
    <property type="entry name" value="ibrinogen binding protein from staphylococcus aureus domain"/>
    <property type="match status" value="1"/>
</dbReference>
<keyword evidence="2 5" id="KW-0699">rRNA-binding</keyword>
<dbReference type="FunFam" id="2.30.310.10:FF:000004">
    <property type="entry name" value="Fibronectin-binding protein A"/>
    <property type="match status" value="1"/>
</dbReference>
<evidence type="ECO:0000313" key="8">
    <source>
        <dbReference type="Proteomes" id="UP000051461"/>
    </source>
</evidence>
<dbReference type="GO" id="GO:0000049">
    <property type="term" value="F:tRNA binding"/>
    <property type="evidence" value="ECO:0007669"/>
    <property type="project" value="UniProtKB-UniRule"/>
</dbReference>
<sequence length="560" mass="63708">MVHELAPLLTGGRVARISQPYPNELILTVRAQRHNYPLLLSAHPNYARVQVTEIPFVNPATPTKFTMSLRKYLDGAILTSLKQVANDRVVQLAFQSRNELGDLQGLTLIVELMGRRSNIILIRESDQRILDTIKHIASDQNRYRLLLPGVTYIAPPQQDRADPFQAQDQYYTQLDQTSDLFVPAKQLQTHYQGLGFDSALELATRLKNSPDQVQTWTTFLTALSEHPEPTITTGTKQLTFSPLPYGSQKGPQTHYATLSEMLDHFYRDKSQNDRVRQQGSRLIHFVTLELKKDRKKMKKLQQTLASSDKADDYRVKGELLTTYLYQVQRGMTTITLPNYYDNEKPVKIALSNQLTPSRNAQKYFTKYQKLKNSVAFVTEQMQLTQAEIDYFSGILAQIEIADPKDLVDIEVELQQQGYLKAHHKKHAKNKRVKPSQPEQFKTDTGVLIEVGKNNLQNERLTLKTAQKTDTWLHAKNIPGSHVIIHDSDPDEDTILVAANLAAYFSKSRLSASVPVDYVQVKKIRKPNGTKPGFVIYEGQHTCYVTPDEKIVAQLRANAQK</sequence>
<dbReference type="InterPro" id="IPR043682">
    <property type="entry name" value="RqcH_bacterial"/>
</dbReference>
<dbReference type="GO" id="GO:1990112">
    <property type="term" value="C:RQC complex"/>
    <property type="evidence" value="ECO:0007669"/>
    <property type="project" value="TreeGrafter"/>
</dbReference>